<dbReference type="Gene3D" id="2.40.70.10">
    <property type="entry name" value="Acid Proteases"/>
    <property type="match status" value="2"/>
</dbReference>
<dbReference type="SUPFAM" id="SSF50630">
    <property type="entry name" value="Acid proteases"/>
    <property type="match status" value="1"/>
</dbReference>
<evidence type="ECO:0000313" key="5">
    <source>
        <dbReference type="EMBL" id="EEB05758.1"/>
    </source>
</evidence>
<dbReference type="Pfam" id="PF00026">
    <property type="entry name" value="Asp"/>
    <property type="match status" value="1"/>
</dbReference>
<dbReference type="EMBL" id="KE651166">
    <property type="protein sequence ID" value="EEB05758.1"/>
    <property type="molecule type" value="Genomic_DNA"/>
</dbReference>
<dbReference type="OrthoDB" id="771136at2759"/>
<sequence length="541" mass="59124">MVLLTLLLLFFGVLEQCVALTKVGDNIYSFSFTSLPSPADSQPIHSAKKSKRFISSNVAALALRIEQYTHYVTTVTLGAPGKPYTVIVDLESPYSWLTYDRVIAFNPTETFWEPPESQWSTEELRALMCSSTTDPCYHANSTGFTLLQKPSTFLLYYSSDNVLVTGVNIEDTLEFNYVRNLVNFRFGLVLKESIPSGLYPYKGVLGLGPPGTVLSIDKTFNNLVWYDSFQPPSLLEQLVKVKLLQAHAFSLYFDSTGNGTVLLGAVDTAKFEGNLTVVPLISNTNAEKLAGGYQIAVQGVAFNNLTYSYCVKNNFVGVFSTRSTYISLPSPLVYAIVDLLGASAYTDYFTIPCSKVVDSVSLTFLFPSGDTVDIYLPDLIIAELEDICVLGIGVSEDDIIFGQAFMRVVYTVIHLDLNLAGLAQVSNNDSSNLIEISPSEIPHSVSPAYTSPYSSLHHQIISAYTRTASSSQSVETAAPTYPTWIFSSSAIITPSSLPSYSLATDVVSQDSQQSSAHLSTFSRSSLCCVSLICFIVVSFIF</sequence>
<keyword evidence="2" id="KW-1015">Disulfide bond</keyword>
<dbReference type="VEuPathDB" id="FungiDB:SJAG_00784"/>
<keyword evidence="7" id="KW-1185">Reference proteome</keyword>
<dbReference type="STRING" id="402676.B6JWK7"/>
<dbReference type="eggNOG" id="KOG1339">
    <property type="taxonomic scope" value="Eukaryota"/>
</dbReference>
<dbReference type="GeneID" id="7048859"/>
<dbReference type="GO" id="GO:0004190">
    <property type="term" value="F:aspartic-type endopeptidase activity"/>
    <property type="evidence" value="ECO:0000318"/>
    <property type="project" value="GO_Central"/>
</dbReference>
<organism evidence="5 7">
    <name type="scientific">Schizosaccharomyces japonicus (strain yFS275 / FY16936)</name>
    <name type="common">Fission yeast</name>
    <dbReference type="NCBI Taxonomy" id="402676"/>
    <lineage>
        <taxon>Eukaryota</taxon>
        <taxon>Fungi</taxon>
        <taxon>Dikarya</taxon>
        <taxon>Ascomycota</taxon>
        <taxon>Taphrinomycotina</taxon>
        <taxon>Schizosaccharomycetes</taxon>
        <taxon>Schizosaccharomycetales</taxon>
        <taxon>Schizosaccharomycetaceae</taxon>
        <taxon>Schizosaccharomyces</taxon>
    </lineage>
</organism>
<evidence type="ECO:0000313" key="7">
    <source>
        <dbReference type="Proteomes" id="UP000001744"/>
    </source>
</evidence>
<evidence type="ECO:0000256" key="1">
    <source>
        <dbReference type="ARBA" id="ARBA00007447"/>
    </source>
</evidence>
<protein>
    <submittedName>
        <fullName evidence="5">Aspartic protease Yps1</fullName>
    </submittedName>
</protein>
<proteinExistence type="inferred from homology"/>
<feature type="domain" description="Peptidase A1" evidence="4">
    <location>
        <begin position="71"/>
        <end position="423"/>
    </location>
</feature>
<comment type="similarity">
    <text evidence="1">Belongs to the peptidase A1 family.</text>
</comment>
<dbReference type="JaponicusDB" id="SJAG_00784">
    <property type="gene designation" value="yps1"/>
</dbReference>
<evidence type="ECO:0000256" key="2">
    <source>
        <dbReference type="PIRSR" id="PIRSR601461-2"/>
    </source>
</evidence>
<dbReference type="PRINTS" id="PR00792">
    <property type="entry name" value="PEPSIN"/>
</dbReference>
<keyword evidence="5" id="KW-0645">Protease</keyword>
<dbReference type="OMA" id="QFGCNST"/>
<evidence type="ECO:0000313" key="6">
    <source>
        <dbReference type="JaponicusDB" id="SJAG_00784"/>
    </source>
</evidence>
<dbReference type="InterPro" id="IPR001461">
    <property type="entry name" value="Aspartic_peptidase_A1"/>
</dbReference>
<dbReference type="PANTHER" id="PTHR47966:SF51">
    <property type="entry name" value="BETA-SITE APP-CLEAVING ENZYME, ISOFORM A-RELATED"/>
    <property type="match status" value="1"/>
</dbReference>
<evidence type="ECO:0000259" key="4">
    <source>
        <dbReference type="PROSITE" id="PS51767"/>
    </source>
</evidence>
<evidence type="ECO:0000256" key="3">
    <source>
        <dbReference type="SAM" id="SignalP"/>
    </source>
</evidence>
<dbReference type="HOGENOM" id="CLU_522916_0_0_1"/>
<feature type="disulfide bond" evidence="2">
    <location>
        <begin position="353"/>
        <end position="388"/>
    </location>
</feature>
<feature type="signal peptide" evidence="3">
    <location>
        <begin position="1"/>
        <end position="19"/>
    </location>
</feature>
<dbReference type="MEROPS" id="A01.056"/>
<dbReference type="AlphaFoldDB" id="B6JWK7"/>
<dbReference type="InterPro" id="IPR021109">
    <property type="entry name" value="Peptidase_aspartic_dom_sf"/>
</dbReference>
<keyword evidence="3" id="KW-0732">Signal</keyword>
<dbReference type="InterPro" id="IPR033121">
    <property type="entry name" value="PEPTIDASE_A1"/>
</dbReference>
<dbReference type="PANTHER" id="PTHR47966">
    <property type="entry name" value="BETA-SITE APP-CLEAVING ENZYME, ISOFORM A-RELATED"/>
    <property type="match status" value="1"/>
</dbReference>
<dbReference type="PROSITE" id="PS51767">
    <property type="entry name" value="PEPTIDASE_A1"/>
    <property type="match status" value="1"/>
</dbReference>
<dbReference type="GO" id="GO:0006508">
    <property type="term" value="P:proteolysis"/>
    <property type="evidence" value="ECO:0000318"/>
    <property type="project" value="GO_Central"/>
</dbReference>
<feature type="chain" id="PRO_5002844932" evidence="3">
    <location>
        <begin position="20"/>
        <end position="541"/>
    </location>
</feature>
<keyword evidence="5" id="KW-0378">Hydrolase</keyword>
<gene>
    <name evidence="6" type="primary">yps1</name>
    <name evidence="5" type="ORF">SJAG_00784</name>
</gene>
<dbReference type="RefSeq" id="XP_002172051.1">
    <property type="nucleotide sequence ID" value="XM_002172015.2"/>
</dbReference>
<dbReference type="Proteomes" id="UP000001744">
    <property type="component" value="Unassembled WGS sequence"/>
</dbReference>
<accession>B6JWK7</accession>
<name>B6JWK7_SCHJY</name>
<reference evidence="5 7" key="1">
    <citation type="journal article" date="2011" name="Science">
        <title>Comparative functional genomics of the fission yeasts.</title>
        <authorList>
            <person name="Rhind N."/>
            <person name="Chen Z."/>
            <person name="Yassour M."/>
            <person name="Thompson D.A."/>
            <person name="Haas B.J."/>
            <person name="Habib N."/>
            <person name="Wapinski I."/>
            <person name="Roy S."/>
            <person name="Lin M.F."/>
            <person name="Heiman D.I."/>
            <person name="Young S.K."/>
            <person name="Furuya K."/>
            <person name="Guo Y."/>
            <person name="Pidoux A."/>
            <person name="Chen H.M."/>
            <person name="Robbertse B."/>
            <person name="Goldberg J.M."/>
            <person name="Aoki K."/>
            <person name="Bayne E.H."/>
            <person name="Berlin A.M."/>
            <person name="Desjardins C.A."/>
            <person name="Dobbs E."/>
            <person name="Dukaj L."/>
            <person name="Fan L."/>
            <person name="FitzGerald M.G."/>
            <person name="French C."/>
            <person name="Gujja S."/>
            <person name="Hansen K."/>
            <person name="Keifenheim D."/>
            <person name="Levin J.Z."/>
            <person name="Mosher R.A."/>
            <person name="Mueller C.A."/>
            <person name="Pfiffner J."/>
            <person name="Priest M."/>
            <person name="Russ C."/>
            <person name="Smialowska A."/>
            <person name="Swoboda P."/>
            <person name="Sykes S.M."/>
            <person name="Vaughn M."/>
            <person name="Vengrova S."/>
            <person name="Yoder R."/>
            <person name="Zeng Q."/>
            <person name="Allshire R."/>
            <person name="Baulcombe D."/>
            <person name="Birren B.W."/>
            <person name="Brown W."/>
            <person name="Ekwall K."/>
            <person name="Kellis M."/>
            <person name="Leatherwood J."/>
            <person name="Levin H."/>
            <person name="Margalit H."/>
            <person name="Martienssen R."/>
            <person name="Nieduszynski C.A."/>
            <person name="Spatafora J.W."/>
            <person name="Friedman N."/>
            <person name="Dalgaard J.Z."/>
            <person name="Baumann P."/>
            <person name="Niki H."/>
            <person name="Regev A."/>
            <person name="Nusbaum C."/>
        </authorList>
    </citation>
    <scope>NUCLEOTIDE SEQUENCE [LARGE SCALE GENOMIC DNA]</scope>
    <source>
        <strain evidence="7">yFS275 / FY16936</strain>
    </source>
</reference>